<evidence type="ECO:0000259" key="1">
    <source>
        <dbReference type="Pfam" id="PF21781"/>
    </source>
</evidence>
<protein>
    <recommendedName>
        <fullName evidence="1">DUF6876 domain-containing protein</fullName>
    </recommendedName>
</protein>
<evidence type="ECO:0000313" key="2">
    <source>
        <dbReference type="EMBL" id="TWU64522.1"/>
    </source>
</evidence>
<dbReference type="AlphaFoldDB" id="A0A5C6FMZ3"/>
<accession>A0A5C6FMZ3</accession>
<sequence length="132" mass="15057">MNEKRTITHSDLSQFTGDSIRYRSVHPRVIYTPGIRYLAENAGAYWLINTIASYYSSPEMRKAVEEDIRVAEVQIWRMCVVDESGILTARADLGDPSFIREDIAYTDFPLHQIDILGVSDAVHTTLMLPSEY</sequence>
<comment type="caution">
    <text evidence="2">The sequence shown here is derived from an EMBL/GenBank/DDBJ whole genome shotgun (WGS) entry which is preliminary data.</text>
</comment>
<dbReference type="EMBL" id="SJPZ01000001">
    <property type="protein sequence ID" value="TWU64522.1"/>
    <property type="molecule type" value="Genomic_DNA"/>
</dbReference>
<proteinExistence type="predicted"/>
<organism evidence="2 3">
    <name type="scientific">Crateriforma conspicua</name>
    <dbReference type="NCBI Taxonomy" id="2527996"/>
    <lineage>
        <taxon>Bacteria</taxon>
        <taxon>Pseudomonadati</taxon>
        <taxon>Planctomycetota</taxon>
        <taxon>Planctomycetia</taxon>
        <taxon>Planctomycetales</taxon>
        <taxon>Planctomycetaceae</taxon>
        <taxon>Crateriforma</taxon>
    </lineage>
</organism>
<gene>
    <name evidence="2" type="ORF">V7x_00660</name>
</gene>
<name>A0A5C6FMZ3_9PLAN</name>
<feature type="domain" description="DUF6876" evidence="1">
    <location>
        <begin position="8"/>
        <end position="132"/>
    </location>
</feature>
<dbReference type="Proteomes" id="UP000316476">
    <property type="component" value="Unassembled WGS sequence"/>
</dbReference>
<dbReference type="OrthoDB" id="1255124at2"/>
<dbReference type="InterPro" id="IPR049241">
    <property type="entry name" value="DUF6876"/>
</dbReference>
<reference evidence="2 3" key="1">
    <citation type="submission" date="2019-02" db="EMBL/GenBank/DDBJ databases">
        <title>Deep-cultivation of Planctomycetes and their phenomic and genomic characterization uncovers novel biology.</title>
        <authorList>
            <person name="Wiegand S."/>
            <person name="Jogler M."/>
            <person name="Boedeker C."/>
            <person name="Pinto D."/>
            <person name="Vollmers J."/>
            <person name="Rivas-Marin E."/>
            <person name="Kohn T."/>
            <person name="Peeters S.H."/>
            <person name="Heuer A."/>
            <person name="Rast P."/>
            <person name="Oberbeckmann S."/>
            <person name="Bunk B."/>
            <person name="Jeske O."/>
            <person name="Meyerdierks A."/>
            <person name="Storesund J.E."/>
            <person name="Kallscheuer N."/>
            <person name="Luecker S."/>
            <person name="Lage O.M."/>
            <person name="Pohl T."/>
            <person name="Merkel B.J."/>
            <person name="Hornburger P."/>
            <person name="Mueller R.-W."/>
            <person name="Bruemmer F."/>
            <person name="Labrenz M."/>
            <person name="Spormann A.M."/>
            <person name="Op Den Camp H."/>
            <person name="Overmann J."/>
            <person name="Amann R."/>
            <person name="Jetten M.S.M."/>
            <person name="Mascher T."/>
            <person name="Medema M.H."/>
            <person name="Devos D.P."/>
            <person name="Kaster A.-K."/>
            <person name="Ovreas L."/>
            <person name="Rohde M."/>
            <person name="Galperin M.Y."/>
            <person name="Jogler C."/>
        </authorList>
    </citation>
    <scope>NUCLEOTIDE SEQUENCE [LARGE SCALE GENOMIC DNA]</scope>
    <source>
        <strain evidence="2 3">V7</strain>
    </source>
</reference>
<evidence type="ECO:0000313" key="3">
    <source>
        <dbReference type="Proteomes" id="UP000316476"/>
    </source>
</evidence>
<dbReference type="Pfam" id="PF21781">
    <property type="entry name" value="DUF6876"/>
    <property type="match status" value="1"/>
</dbReference>